<accession>A0A8S9YMQ5</accession>
<dbReference type="Proteomes" id="UP000822476">
    <property type="component" value="Unassembled WGS sequence"/>
</dbReference>
<gene>
    <name evidence="1" type="ORF">EG68_09444</name>
</gene>
<dbReference type="PROSITE" id="PS51257">
    <property type="entry name" value="PROKAR_LIPOPROTEIN"/>
    <property type="match status" value="1"/>
</dbReference>
<dbReference type="OrthoDB" id="10414928at2759"/>
<reference evidence="1" key="1">
    <citation type="submission" date="2019-07" db="EMBL/GenBank/DDBJ databases">
        <title>Annotation for the trematode Paragonimus miyazaki's.</title>
        <authorList>
            <person name="Choi Y.-J."/>
        </authorList>
    </citation>
    <scope>NUCLEOTIDE SEQUENCE</scope>
    <source>
        <strain evidence="1">Japan</strain>
    </source>
</reference>
<evidence type="ECO:0000313" key="1">
    <source>
        <dbReference type="EMBL" id="KAF7251396.1"/>
    </source>
</evidence>
<sequence>MDLVKVAYFALPNIISACVVQTQIPFSSKELTGTITVYLRQSHLRETTLQRWTDHVHKVMLPLIRKWLKDNTKEGQFPSTIQSLNIELKAVEMFTYSGDVTLNVYDIANIESRTILENQIKSSLKTFNATSFVLLVHITSINKGIIFPSSQATVVMDYQKMVENNLDYCGPYMLELLKQSTVETWPRIKTTGFKNVPTLDRKLILLPFK</sequence>
<name>A0A8S9YMQ5_9TREM</name>
<evidence type="ECO:0000313" key="2">
    <source>
        <dbReference type="Proteomes" id="UP000822476"/>
    </source>
</evidence>
<protein>
    <submittedName>
        <fullName evidence="1">Uncharacterized protein</fullName>
    </submittedName>
</protein>
<dbReference type="EMBL" id="JTDE01005073">
    <property type="protein sequence ID" value="KAF7251396.1"/>
    <property type="molecule type" value="Genomic_DNA"/>
</dbReference>
<organism evidence="1 2">
    <name type="scientific">Paragonimus skrjabini miyazakii</name>
    <dbReference type="NCBI Taxonomy" id="59628"/>
    <lineage>
        <taxon>Eukaryota</taxon>
        <taxon>Metazoa</taxon>
        <taxon>Spiralia</taxon>
        <taxon>Lophotrochozoa</taxon>
        <taxon>Platyhelminthes</taxon>
        <taxon>Trematoda</taxon>
        <taxon>Digenea</taxon>
        <taxon>Plagiorchiida</taxon>
        <taxon>Troglotremata</taxon>
        <taxon>Troglotrematidae</taxon>
        <taxon>Paragonimus</taxon>
    </lineage>
</organism>
<keyword evidence="2" id="KW-1185">Reference proteome</keyword>
<comment type="caution">
    <text evidence="1">The sequence shown here is derived from an EMBL/GenBank/DDBJ whole genome shotgun (WGS) entry which is preliminary data.</text>
</comment>
<proteinExistence type="predicted"/>
<dbReference type="AlphaFoldDB" id="A0A8S9YMQ5"/>